<name>A0A3S5B045_9PLAT</name>
<reference evidence="2" key="1">
    <citation type="submission" date="2018-11" db="EMBL/GenBank/DDBJ databases">
        <authorList>
            <consortium name="Pathogen Informatics"/>
        </authorList>
    </citation>
    <scope>NUCLEOTIDE SEQUENCE</scope>
</reference>
<keyword evidence="3" id="KW-1185">Reference proteome</keyword>
<dbReference type="AlphaFoldDB" id="A0A3S5B045"/>
<dbReference type="EMBL" id="CAAALY010106209">
    <property type="protein sequence ID" value="VEL29781.1"/>
    <property type="molecule type" value="Genomic_DNA"/>
</dbReference>
<comment type="caution">
    <text evidence="2">The sequence shown here is derived from an EMBL/GenBank/DDBJ whole genome shotgun (WGS) entry which is preliminary data.</text>
</comment>
<dbReference type="Proteomes" id="UP000784294">
    <property type="component" value="Unassembled WGS sequence"/>
</dbReference>
<sequence length="74" mass="7957">MTWKKLAVPETPQGGAKVEHMFVLSAALPITKALSLFLLIYLSSQLAMLPSFSISTPRPLPIHDKSVIPLGLGS</sequence>
<protein>
    <submittedName>
        <fullName evidence="2">Uncharacterized protein</fullName>
    </submittedName>
</protein>
<accession>A0A3S5B045</accession>
<evidence type="ECO:0000313" key="2">
    <source>
        <dbReference type="EMBL" id="VEL29781.1"/>
    </source>
</evidence>
<keyword evidence="1" id="KW-1133">Transmembrane helix</keyword>
<feature type="transmembrane region" description="Helical" evidence="1">
    <location>
        <begin position="20"/>
        <end position="42"/>
    </location>
</feature>
<keyword evidence="1" id="KW-0812">Transmembrane</keyword>
<proteinExistence type="predicted"/>
<keyword evidence="1" id="KW-0472">Membrane</keyword>
<evidence type="ECO:0000313" key="3">
    <source>
        <dbReference type="Proteomes" id="UP000784294"/>
    </source>
</evidence>
<evidence type="ECO:0000256" key="1">
    <source>
        <dbReference type="SAM" id="Phobius"/>
    </source>
</evidence>
<gene>
    <name evidence="2" type="ORF">PXEA_LOCUS23221</name>
</gene>
<organism evidence="2 3">
    <name type="scientific">Protopolystoma xenopodis</name>
    <dbReference type="NCBI Taxonomy" id="117903"/>
    <lineage>
        <taxon>Eukaryota</taxon>
        <taxon>Metazoa</taxon>
        <taxon>Spiralia</taxon>
        <taxon>Lophotrochozoa</taxon>
        <taxon>Platyhelminthes</taxon>
        <taxon>Monogenea</taxon>
        <taxon>Polyopisthocotylea</taxon>
        <taxon>Polystomatidea</taxon>
        <taxon>Polystomatidae</taxon>
        <taxon>Protopolystoma</taxon>
    </lineage>
</organism>